<feature type="domain" description="AB hydrolase-1" evidence="1">
    <location>
        <begin position="28"/>
        <end position="253"/>
    </location>
</feature>
<dbReference type="InterPro" id="IPR050266">
    <property type="entry name" value="AB_hydrolase_sf"/>
</dbReference>
<dbReference type="InterPro" id="IPR000073">
    <property type="entry name" value="AB_hydrolase_1"/>
</dbReference>
<dbReference type="Proteomes" id="UP001310890">
    <property type="component" value="Unassembled WGS sequence"/>
</dbReference>
<dbReference type="PANTHER" id="PTHR43798:SF33">
    <property type="entry name" value="HYDROLASE, PUTATIVE (AFU_ORTHOLOGUE AFUA_2G14860)-RELATED"/>
    <property type="match status" value="1"/>
</dbReference>
<proteinExistence type="predicted"/>
<dbReference type="EMBL" id="JAVRRL010000054">
    <property type="protein sequence ID" value="KAK5110081.1"/>
    <property type="molecule type" value="Genomic_DNA"/>
</dbReference>
<dbReference type="PANTHER" id="PTHR43798">
    <property type="entry name" value="MONOACYLGLYCEROL LIPASE"/>
    <property type="match status" value="1"/>
</dbReference>
<evidence type="ECO:0000259" key="1">
    <source>
        <dbReference type="Pfam" id="PF12697"/>
    </source>
</evidence>
<protein>
    <recommendedName>
        <fullName evidence="1">AB hydrolase-1 domain-containing protein</fullName>
    </recommendedName>
</protein>
<comment type="caution">
    <text evidence="2">The sequence shown here is derived from an EMBL/GenBank/DDBJ whole genome shotgun (WGS) entry which is preliminary data.</text>
</comment>
<sequence>MAEGRIAGERSTESLAYTELNEEQAASVIFIHGAAVSGQDWLPVAKRMPNYHILLPDLPSHGKSATIKPFTNQLSAQLLADLIRKHAHNGNSHVVALSLGAFVAVELATTYPDVVLDMFISGLKCLAPNLATGIGPYVAYSSGRFEDAVPRPLVRWLMDGTDIQSTETSTSSVERTRAILTAISRPEYIPPWGARTCIIAAGKRGILPTADTPADAIRYRDAGKGGNAETVAFTLPQMRHPWNNQDPELFARAVLCWLERRRLPGGFVEM</sequence>
<dbReference type="Gene3D" id="3.40.50.1820">
    <property type="entry name" value="alpha/beta hydrolase"/>
    <property type="match status" value="1"/>
</dbReference>
<reference evidence="2" key="1">
    <citation type="submission" date="2023-08" db="EMBL/GenBank/DDBJ databases">
        <title>Black Yeasts Isolated from many extreme environments.</title>
        <authorList>
            <person name="Coleine C."/>
            <person name="Stajich J.E."/>
            <person name="Selbmann L."/>
        </authorList>
    </citation>
    <scope>NUCLEOTIDE SEQUENCE</scope>
    <source>
        <strain evidence="2">CCFEE 5401</strain>
    </source>
</reference>
<dbReference type="GO" id="GO:0016020">
    <property type="term" value="C:membrane"/>
    <property type="evidence" value="ECO:0007669"/>
    <property type="project" value="TreeGrafter"/>
</dbReference>
<dbReference type="SUPFAM" id="SSF53474">
    <property type="entry name" value="alpha/beta-Hydrolases"/>
    <property type="match status" value="1"/>
</dbReference>
<evidence type="ECO:0000313" key="2">
    <source>
        <dbReference type="EMBL" id="KAK5110081.1"/>
    </source>
</evidence>
<gene>
    <name evidence="2" type="ORF">LTR62_006326</name>
</gene>
<accession>A0AAN7TBX4</accession>
<evidence type="ECO:0000313" key="3">
    <source>
        <dbReference type="Proteomes" id="UP001310890"/>
    </source>
</evidence>
<dbReference type="AlphaFoldDB" id="A0AAN7TBX4"/>
<name>A0AAN7TBX4_9PEZI</name>
<organism evidence="2 3">
    <name type="scientific">Meristemomyces frigidus</name>
    <dbReference type="NCBI Taxonomy" id="1508187"/>
    <lineage>
        <taxon>Eukaryota</taxon>
        <taxon>Fungi</taxon>
        <taxon>Dikarya</taxon>
        <taxon>Ascomycota</taxon>
        <taxon>Pezizomycotina</taxon>
        <taxon>Dothideomycetes</taxon>
        <taxon>Dothideomycetidae</taxon>
        <taxon>Mycosphaerellales</taxon>
        <taxon>Teratosphaeriaceae</taxon>
        <taxon>Meristemomyces</taxon>
    </lineage>
</organism>
<dbReference type="Pfam" id="PF12697">
    <property type="entry name" value="Abhydrolase_6"/>
    <property type="match status" value="1"/>
</dbReference>
<dbReference type="InterPro" id="IPR029058">
    <property type="entry name" value="AB_hydrolase_fold"/>
</dbReference>